<feature type="region of interest" description="Disordered" evidence="1">
    <location>
        <begin position="385"/>
        <end position="416"/>
    </location>
</feature>
<name>A0ABQ8KPF1_9APHY</name>
<keyword evidence="3" id="KW-1185">Reference proteome</keyword>
<feature type="compositionally biased region" description="Polar residues" evidence="1">
    <location>
        <begin position="403"/>
        <end position="416"/>
    </location>
</feature>
<feature type="region of interest" description="Disordered" evidence="1">
    <location>
        <begin position="15"/>
        <end position="36"/>
    </location>
</feature>
<sequence length="1000" mass="109252">MNLNTNTFIGTVQAPFSDAGVSQPGPGPPSPLQPLQPAIAAPHLRPIIGRGSPLAPPIQAFQFQRPPSSQSSDTRRAQSAQLLTLDSSRRGQALVGRSQFAPGEVVDIAIIPCSLEQGKRLFKGSFAVSEAEKRALFTLLQDHGCVTTVTLDENALLKPLLDQHIRQHCEHRHIVLPTSQSSWSLPSLRVISGGAKLQFVKASANATLTSTSTLMSVKSRFAKLQGVLVPDRIVIPVVPSESVCVSNPPSLPTEWGVTAGAGVSTLTPTSPSIPIQPPIMPTFPPPNTIVDGPPPPRQALPPQAPRPVQPFGVSLNRPHSRTSTVLLAAPALQSQQQSASAESMAIDPQLLALRSPALPALPPDLGLPPNQHMLFPDPGPLYLPHDPALPAASGVRRSRSASMDESSTSTAPSSNRQRVQINEDRIMAEMEEFEVELESALKMDEMGAGSVLMDGSVQNPFLMDETSTSDVLIPAEPQDHQHPAAGWKANLIGRVNVDIGMALKFKDAFHKAASDTWQRDDEPQVYITAPTAKFSARAVTTYLAQKFQNKYGDQTSTDVYNAPHGTSVDDVNLSGYLNPYTRGIYIGPAVGPGPEVSTFFEILRTLAAPHENGQFEHPSHQRESQPIPVPWGLWEERHGYVVPTLDDITGNLLEDDRMAVLSAQGMVAALVIGHHLRAPRPIHPLVILWAILGDRAFEMSLELLEKFDHVAAQELRPWFALGPSDALPSGGMYLSHPIWSLLMNRLGIQPRRIGFTLDSRTRLRYTRQLICSIVLGKVATSAPELQAFRQGFDIDIATRDALGADLQHFTELFSKPVLVSGGQSAILDPVVVIRTLYDRTVAGPQDVARLITFEFTPGGAQSERSLCERIVKFRLLRWLHGHGHPDHPLVHNTMLLDHEYGDPATLRARLLLQAVTECQDLPVDPLWRLQFRFNHAGVHTSKVPVLDLHTCTGYCVIDINPWLHNALLEESDFGDPSVVTLFDCWLHEQVVHNQQDHSSV</sequence>
<evidence type="ECO:0000313" key="2">
    <source>
        <dbReference type="EMBL" id="KAH9840068.1"/>
    </source>
</evidence>
<evidence type="ECO:0000313" key="3">
    <source>
        <dbReference type="Proteomes" id="UP000814176"/>
    </source>
</evidence>
<dbReference type="EMBL" id="JADCUA010000005">
    <property type="protein sequence ID" value="KAH9840068.1"/>
    <property type="molecule type" value="Genomic_DNA"/>
</dbReference>
<feature type="compositionally biased region" description="Pro residues" evidence="1">
    <location>
        <begin position="25"/>
        <end position="34"/>
    </location>
</feature>
<accession>A0ABQ8KPF1</accession>
<dbReference type="RefSeq" id="XP_047781718.1">
    <property type="nucleotide sequence ID" value="XM_047928897.1"/>
</dbReference>
<protein>
    <submittedName>
        <fullName evidence="2">Uncharacterized protein</fullName>
    </submittedName>
</protein>
<dbReference type="Proteomes" id="UP000814176">
    <property type="component" value="Unassembled WGS sequence"/>
</dbReference>
<organism evidence="2 3">
    <name type="scientific">Rhodofomes roseus</name>
    <dbReference type="NCBI Taxonomy" id="34475"/>
    <lineage>
        <taxon>Eukaryota</taxon>
        <taxon>Fungi</taxon>
        <taxon>Dikarya</taxon>
        <taxon>Basidiomycota</taxon>
        <taxon>Agaricomycotina</taxon>
        <taxon>Agaricomycetes</taxon>
        <taxon>Polyporales</taxon>
        <taxon>Rhodofomes</taxon>
    </lineage>
</organism>
<evidence type="ECO:0000256" key="1">
    <source>
        <dbReference type="SAM" id="MobiDB-lite"/>
    </source>
</evidence>
<dbReference type="GeneID" id="72009629"/>
<proteinExistence type="predicted"/>
<reference evidence="2 3" key="1">
    <citation type="journal article" date="2021" name="Environ. Microbiol.">
        <title>Gene family expansions and transcriptome signatures uncover fungal adaptations to wood decay.</title>
        <authorList>
            <person name="Hage H."/>
            <person name="Miyauchi S."/>
            <person name="Viragh M."/>
            <person name="Drula E."/>
            <person name="Min B."/>
            <person name="Chaduli D."/>
            <person name="Navarro D."/>
            <person name="Favel A."/>
            <person name="Norest M."/>
            <person name="Lesage-Meessen L."/>
            <person name="Balint B."/>
            <person name="Merenyi Z."/>
            <person name="de Eugenio L."/>
            <person name="Morin E."/>
            <person name="Martinez A.T."/>
            <person name="Baldrian P."/>
            <person name="Stursova M."/>
            <person name="Martinez M.J."/>
            <person name="Novotny C."/>
            <person name="Magnuson J.K."/>
            <person name="Spatafora J.W."/>
            <person name="Maurice S."/>
            <person name="Pangilinan J."/>
            <person name="Andreopoulos W."/>
            <person name="LaButti K."/>
            <person name="Hundley H."/>
            <person name="Na H."/>
            <person name="Kuo A."/>
            <person name="Barry K."/>
            <person name="Lipzen A."/>
            <person name="Henrissat B."/>
            <person name="Riley R."/>
            <person name="Ahrendt S."/>
            <person name="Nagy L.G."/>
            <person name="Grigoriev I.V."/>
            <person name="Martin F."/>
            <person name="Rosso M.N."/>
        </authorList>
    </citation>
    <scope>NUCLEOTIDE SEQUENCE [LARGE SCALE GENOMIC DNA]</scope>
    <source>
        <strain evidence="2 3">CIRM-BRFM 1785</strain>
    </source>
</reference>
<comment type="caution">
    <text evidence="2">The sequence shown here is derived from an EMBL/GenBank/DDBJ whole genome shotgun (WGS) entry which is preliminary data.</text>
</comment>
<gene>
    <name evidence="2" type="ORF">C8Q71DRAFT_905421</name>
</gene>